<protein>
    <submittedName>
        <fullName evidence="15">Uncharacterized protein LOC102207193</fullName>
    </submittedName>
</protein>
<dbReference type="Pfam" id="PF17708">
    <property type="entry name" value="Gasdermin_C"/>
    <property type="match status" value="1"/>
</dbReference>
<evidence type="ECO:0000256" key="3">
    <source>
        <dbReference type="ARBA" id="ARBA00009279"/>
    </source>
</evidence>
<keyword evidence="14" id="KW-1185">Reference proteome</keyword>
<comment type="similarity">
    <text evidence="3">Belongs to the gasdermin family.</text>
</comment>
<organism evidence="14 15">
    <name type="scientific">Pundamilia nyererei</name>
    <dbReference type="NCBI Taxonomy" id="303518"/>
    <lineage>
        <taxon>Eukaryota</taxon>
        <taxon>Metazoa</taxon>
        <taxon>Chordata</taxon>
        <taxon>Craniata</taxon>
        <taxon>Vertebrata</taxon>
        <taxon>Euteleostomi</taxon>
        <taxon>Actinopterygii</taxon>
        <taxon>Neopterygii</taxon>
        <taxon>Teleostei</taxon>
        <taxon>Neoteleostei</taxon>
        <taxon>Acanthomorphata</taxon>
        <taxon>Ovalentaria</taxon>
        <taxon>Cichlomorphae</taxon>
        <taxon>Cichliformes</taxon>
        <taxon>Cichlidae</taxon>
        <taxon>African cichlids</taxon>
        <taxon>Pseudocrenilabrinae</taxon>
        <taxon>Haplochromini</taxon>
        <taxon>Pundamilia</taxon>
    </lineage>
</organism>
<feature type="domain" description="Gasdermin PUB" evidence="13">
    <location>
        <begin position="252"/>
        <end position="390"/>
    </location>
</feature>
<feature type="domain" description="Gasdermin pore forming" evidence="12">
    <location>
        <begin position="1"/>
        <end position="226"/>
    </location>
</feature>
<evidence type="ECO:0000313" key="14">
    <source>
        <dbReference type="Proteomes" id="UP000695023"/>
    </source>
</evidence>
<name>A0A9Y3VUE3_9CICH</name>
<evidence type="ECO:0000259" key="13">
    <source>
        <dbReference type="Pfam" id="PF17708"/>
    </source>
</evidence>
<keyword evidence="5" id="KW-1003">Cell membrane</keyword>
<dbReference type="InterPro" id="IPR041263">
    <property type="entry name" value="Gasdermin_PUB"/>
</dbReference>
<dbReference type="GO" id="GO:0012501">
    <property type="term" value="P:programmed cell death"/>
    <property type="evidence" value="ECO:0007669"/>
    <property type="project" value="UniProtKB-KW"/>
</dbReference>
<evidence type="ECO:0000256" key="1">
    <source>
        <dbReference type="ARBA" id="ARBA00004496"/>
    </source>
</evidence>
<sequence length="445" mass="49347">MYQTETSAVLKNVGADAELISNNNLNNKMDLLTLVKVSEGRFWPIPKYKPMEFSLSELAELEEEEDTCKDYNEEVLVKDFTTTMETKGSGEIGGGDDIVGKAKIEATGDTVDGLEQPVSIIKKKADIKKLRNKFSGRKIKKENMELLGLKDNDKLTFVYQKVYNSGPVKMIRKSNKSGSISASCQKMLHVLIKGSKKEVTSFTVPENSTFGFGLMELKMDDEELKITCEPFTHKTGLFGLFANDAINSKEMLHKVKEELETKDHLLLPLGELPESTRRDLLKKLSELAEDGDTLSLLEQTLDQCTKGTSEHVPSEAVSSFMDLLDISNISSAVKDAVHLLVSTLDTLPDEVPPLLTCCSPDTLRVLNQLVDGLKDSRAKLPESLPVPLQEGGELRWAAEFICLNDQKLKELSDGWDRPELPPEVLLEVLCLAVQGLSLMQPTTNP</sequence>
<proteinExistence type="inferred from homology"/>
<evidence type="ECO:0000256" key="10">
    <source>
        <dbReference type="ARBA" id="ARBA00023139"/>
    </source>
</evidence>
<dbReference type="AlphaFoldDB" id="A0A9Y3VUE3"/>
<dbReference type="InterPro" id="IPR040460">
    <property type="entry name" value="Gasdermin_pore"/>
</dbReference>
<dbReference type="PANTHER" id="PTHR15207:SF3">
    <property type="entry name" value="DEAFNESS, AUTOSOMAL DOMINANT 5-RELATED"/>
    <property type="match status" value="1"/>
</dbReference>
<evidence type="ECO:0000256" key="7">
    <source>
        <dbReference type="ARBA" id="ARBA00022590"/>
    </source>
</evidence>
<dbReference type="GO" id="GO:0005886">
    <property type="term" value="C:plasma membrane"/>
    <property type="evidence" value="ECO:0007669"/>
    <property type="project" value="UniProtKB-SubCell"/>
</dbReference>
<comment type="subcellular location">
    <subcellularLocation>
        <location evidence="2">Cell membrane</location>
        <topology evidence="2">Multi-pass membrane protein</topology>
    </subcellularLocation>
    <subcellularLocation>
        <location evidence="1">Cytoplasm</location>
    </subcellularLocation>
</comment>
<dbReference type="PANTHER" id="PTHR15207">
    <property type="entry name" value="NONSYNDROMIC HEARING IMPAIRMENT PROTEIN"/>
    <property type="match status" value="1"/>
</dbReference>
<keyword evidence="11" id="KW-0449">Lipoprotein</keyword>
<keyword evidence="8" id="KW-0812">Transmembrane</keyword>
<evidence type="ECO:0000313" key="15">
    <source>
        <dbReference type="RefSeq" id="XP_005748492.1"/>
    </source>
</evidence>
<evidence type="ECO:0000256" key="6">
    <source>
        <dbReference type="ARBA" id="ARBA00022490"/>
    </source>
</evidence>
<keyword evidence="10" id="KW-0564">Palmitate</keyword>
<evidence type="ECO:0000256" key="2">
    <source>
        <dbReference type="ARBA" id="ARBA00004651"/>
    </source>
</evidence>
<keyword evidence="6" id="KW-0963">Cytoplasm</keyword>
<evidence type="ECO:0000256" key="5">
    <source>
        <dbReference type="ARBA" id="ARBA00022475"/>
    </source>
</evidence>
<evidence type="ECO:0000256" key="8">
    <source>
        <dbReference type="ARBA" id="ARBA00022692"/>
    </source>
</evidence>
<evidence type="ECO:0000259" key="12">
    <source>
        <dbReference type="Pfam" id="PF04598"/>
    </source>
</evidence>
<reference evidence="15" key="1">
    <citation type="submission" date="2025-08" db="UniProtKB">
        <authorList>
            <consortium name="RefSeq"/>
        </authorList>
    </citation>
    <scope>IDENTIFICATION</scope>
</reference>
<gene>
    <name evidence="15" type="primary">LOC102207193</name>
</gene>
<evidence type="ECO:0000256" key="4">
    <source>
        <dbReference type="ARBA" id="ARBA00022452"/>
    </source>
</evidence>
<dbReference type="GeneID" id="102207193"/>
<dbReference type="InterPro" id="IPR042377">
    <property type="entry name" value="GSDME"/>
</dbReference>
<dbReference type="Proteomes" id="UP000695023">
    <property type="component" value="Unplaced"/>
</dbReference>
<dbReference type="Pfam" id="PF04598">
    <property type="entry name" value="Gasdermin"/>
    <property type="match status" value="1"/>
</dbReference>
<dbReference type="RefSeq" id="XP_005748492.1">
    <property type="nucleotide sequence ID" value="XM_005748435.1"/>
</dbReference>
<accession>A0A9Y3VUE3</accession>
<dbReference type="GO" id="GO:0005737">
    <property type="term" value="C:cytoplasm"/>
    <property type="evidence" value="ECO:0007669"/>
    <property type="project" value="UniProtKB-SubCell"/>
</dbReference>
<keyword evidence="9" id="KW-0472">Membrane</keyword>
<keyword evidence="4" id="KW-1134">Transmembrane beta strand</keyword>
<evidence type="ECO:0000256" key="9">
    <source>
        <dbReference type="ARBA" id="ARBA00023136"/>
    </source>
</evidence>
<evidence type="ECO:0000256" key="11">
    <source>
        <dbReference type="ARBA" id="ARBA00023288"/>
    </source>
</evidence>
<keyword evidence="7" id="KW-1210">Necrosis</keyword>